<dbReference type="PRINTS" id="PR00320">
    <property type="entry name" value="GPROTEINBRPT"/>
</dbReference>
<reference evidence="4 5" key="1">
    <citation type="submission" date="2023-05" db="EMBL/GenBank/DDBJ databases">
        <title>A 100% complete, gapless, phased diploid assembly of the Scenedesmus obliquus UTEX 3031 genome.</title>
        <authorList>
            <person name="Biondi T.C."/>
            <person name="Hanschen E.R."/>
            <person name="Kwon T."/>
            <person name="Eng W."/>
            <person name="Kruse C.P.S."/>
            <person name="Koehler S.I."/>
            <person name="Kunde Y."/>
            <person name="Gleasner C.D."/>
            <person name="You Mak K.T."/>
            <person name="Polle J."/>
            <person name="Hovde B.T."/>
            <person name="Starkenburg S.R."/>
        </authorList>
    </citation>
    <scope>NUCLEOTIDE SEQUENCE [LARGE SCALE GENOMIC DNA]</scope>
    <source>
        <strain evidence="4 5">DOE0152z</strain>
    </source>
</reference>
<keyword evidence="5" id="KW-1185">Reference proteome</keyword>
<name>A0ABY8THZ1_TETOB</name>
<gene>
    <name evidence="4" type="ORF">OEZ85_008123</name>
</gene>
<evidence type="ECO:0000256" key="3">
    <source>
        <dbReference type="PROSITE-ProRule" id="PRU00221"/>
    </source>
</evidence>
<dbReference type="SMART" id="SM00320">
    <property type="entry name" value="WD40"/>
    <property type="match status" value="5"/>
</dbReference>
<evidence type="ECO:0000256" key="1">
    <source>
        <dbReference type="ARBA" id="ARBA00022574"/>
    </source>
</evidence>
<keyword evidence="2" id="KW-0677">Repeat</keyword>
<sequence length="347" mass="36638">MQTANQLRYSSASNRFAACPGRRRPVLARIAEAEAPAATAPAPPAAAPHRAVLLKKFKAHDASVTALSVLDDAAGLKRVITTSLDKTLCTWSLEGGDQDAGTKLLCTKVEVAGGPVFSLHPGFKPKIKDPNTKQSRPVVYCGLAAKEIAAWQPDALQFSEQVRMNGHTGWVRSMSSSGKYLFSCGCNYLRQWDQAYAVPKEVSSTKLFTGDILAIAASDKRVFTAGADGALRCWTIGKGSGELAEAAVREKAHDGRITALVVCGSLLYSAGYDGTIKAWDAASLKLVMELLYSGGDDGLVRCWDARLMTPVGEPLAVHGAAVKALAVGDSEVLVSGDASGEVAVWCV</sequence>
<dbReference type="InterPro" id="IPR020472">
    <property type="entry name" value="WD40_PAC1"/>
</dbReference>
<dbReference type="EMBL" id="CP126208">
    <property type="protein sequence ID" value="WIA08698.1"/>
    <property type="molecule type" value="Genomic_DNA"/>
</dbReference>
<organism evidence="4 5">
    <name type="scientific">Tetradesmus obliquus</name>
    <name type="common">Green alga</name>
    <name type="synonym">Acutodesmus obliquus</name>
    <dbReference type="NCBI Taxonomy" id="3088"/>
    <lineage>
        <taxon>Eukaryota</taxon>
        <taxon>Viridiplantae</taxon>
        <taxon>Chlorophyta</taxon>
        <taxon>core chlorophytes</taxon>
        <taxon>Chlorophyceae</taxon>
        <taxon>CS clade</taxon>
        <taxon>Sphaeropleales</taxon>
        <taxon>Scenedesmaceae</taxon>
        <taxon>Tetradesmus</taxon>
    </lineage>
</organism>
<evidence type="ECO:0000313" key="4">
    <source>
        <dbReference type="EMBL" id="WIA08698.1"/>
    </source>
</evidence>
<proteinExistence type="predicted"/>
<dbReference type="InterPro" id="IPR015943">
    <property type="entry name" value="WD40/YVTN_repeat-like_dom_sf"/>
</dbReference>
<dbReference type="InterPro" id="IPR053299">
    <property type="entry name" value="ASTRA_WD_repeat"/>
</dbReference>
<evidence type="ECO:0000256" key="2">
    <source>
        <dbReference type="ARBA" id="ARBA00022737"/>
    </source>
</evidence>
<dbReference type="Proteomes" id="UP001244341">
    <property type="component" value="Chromosome 1b"/>
</dbReference>
<accession>A0ABY8THZ1</accession>
<evidence type="ECO:0008006" key="6">
    <source>
        <dbReference type="Google" id="ProtNLM"/>
    </source>
</evidence>
<dbReference type="Gene3D" id="2.130.10.10">
    <property type="entry name" value="YVTN repeat-like/Quinoprotein amine dehydrogenase"/>
    <property type="match status" value="2"/>
</dbReference>
<protein>
    <recommendedName>
        <fullName evidence="6">Anaphase-promoting complex subunit 4 WD40 domain-containing protein</fullName>
    </recommendedName>
</protein>
<dbReference type="PANTHER" id="PTHR44156">
    <property type="entry name" value="SUPERNUMERARY LIMBS, ISOFORM B-RELATED"/>
    <property type="match status" value="1"/>
</dbReference>
<dbReference type="SUPFAM" id="SSF50978">
    <property type="entry name" value="WD40 repeat-like"/>
    <property type="match status" value="1"/>
</dbReference>
<evidence type="ECO:0000313" key="5">
    <source>
        <dbReference type="Proteomes" id="UP001244341"/>
    </source>
</evidence>
<dbReference type="InterPro" id="IPR001680">
    <property type="entry name" value="WD40_rpt"/>
</dbReference>
<feature type="repeat" description="WD" evidence="3">
    <location>
        <begin position="250"/>
        <end position="289"/>
    </location>
</feature>
<keyword evidence="1 3" id="KW-0853">WD repeat</keyword>
<dbReference type="InterPro" id="IPR036322">
    <property type="entry name" value="WD40_repeat_dom_sf"/>
</dbReference>
<dbReference type="Pfam" id="PF00400">
    <property type="entry name" value="WD40"/>
    <property type="match status" value="3"/>
</dbReference>
<dbReference type="PROSITE" id="PS50082">
    <property type="entry name" value="WD_REPEATS_2"/>
    <property type="match status" value="1"/>
</dbReference>